<evidence type="ECO:0000313" key="2">
    <source>
        <dbReference type="Proteomes" id="UP000054845"/>
    </source>
</evidence>
<keyword evidence="2" id="KW-1185">Reference proteome</keyword>
<dbReference type="EMBL" id="CCYA01000254">
    <property type="protein sequence ID" value="CEH17135.1"/>
    <property type="molecule type" value="Genomic_DNA"/>
</dbReference>
<proteinExistence type="predicted"/>
<organism evidence="1 2">
    <name type="scientific">Ceraceosorus bombacis</name>
    <dbReference type="NCBI Taxonomy" id="401625"/>
    <lineage>
        <taxon>Eukaryota</taxon>
        <taxon>Fungi</taxon>
        <taxon>Dikarya</taxon>
        <taxon>Basidiomycota</taxon>
        <taxon>Ustilaginomycotina</taxon>
        <taxon>Exobasidiomycetes</taxon>
        <taxon>Ceraceosorales</taxon>
        <taxon>Ceraceosoraceae</taxon>
        <taxon>Ceraceosorus</taxon>
    </lineage>
</organism>
<dbReference type="Proteomes" id="UP000054845">
    <property type="component" value="Unassembled WGS sequence"/>
</dbReference>
<accession>A0A0P1BKN2</accession>
<reference evidence="1 2" key="1">
    <citation type="submission" date="2014-09" db="EMBL/GenBank/DDBJ databases">
        <authorList>
            <person name="Magalhaes I.L.F."/>
            <person name="Oliveira U."/>
            <person name="Santos F.R."/>
            <person name="Vidigal T.H.D.A."/>
            <person name="Brescovit A.D."/>
            <person name="Santos A.J."/>
        </authorList>
    </citation>
    <scope>NUCLEOTIDE SEQUENCE [LARGE SCALE GENOMIC DNA]</scope>
</reference>
<protein>
    <submittedName>
        <fullName evidence="1">Uncharacterized protein</fullName>
    </submittedName>
</protein>
<sequence length="83" mass="8785">MVHAQASSVRFRHWQKAGDNIVAAGQDCLSGPCSRTGMQEPTGPSALLHSDRAHAPRLLRFALQDSIGSASSLMLAMPSTLLA</sequence>
<evidence type="ECO:0000313" key="1">
    <source>
        <dbReference type="EMBL" id="CEH17135.1"/>
    </source>
</evidence>
<name>A0A0P1BKN2_9BASI</name>
<dbReference type="AlphaFoldDB" id="A0A0P1BKN2"/>